<organism evidence="3 4">
    <name type="scientific">Adiantum capillus-veneris</name>
    <name type="common">Maidenhair fern</name>
    <dbReference type="NCBI Taxonomy" id="13818"/>
    <lineage>
        <taxon>Eukaryota</taxon>
        <taxon>Viridiplantae</taxon>
        <taxon>Streptophyta</taxon>
        <taxon>Embryophyta</taxon>
        <taxon>Tracheophyta</taxon>
        <taxon>Polypodiopsida</taxon>
        <taxon>Polypodiidae</taxon>
        <taxon>Polypodiales</taxon>
        <taxon>Pteridineae</taxon>
        <taxon>Pteridaceae</taxon>
        <taxon>Vittarioideae</taxon>
        <taxon>Adiantum</taxon>
    </lineage>
</organism>
<dbReference type="PROSITE" id="PS51354">
    <property type="entry name" value="GLUTAREDOXIN_2"/>
    <property type="match status" value="1"/>
</dbReference>
<protein>
    <recommendedName>
        <fullName evidence="2">Glutaredoxin domain-containing protein</fullName>
    </recommendedName>
</protein>
<feature type="compositionally biased region" description="Polar residues" evidence="1">
    <location>
        <begin position="229"/>
        <end position="250"/>
    </location>
</feature>
<feature type="domain" description="Glutaredoxin" evidence="2">
    <location>
        <begin position="361"/>
        <end position="428"/>
    </location>
</feature>
<dbReference type="Pfam" id="PF23733">
    <property type="entry name" value="GRXCR1-2_C"/>
    <property type="match status" value="1"/>
</dbReference>
<dbReference type="InterPro" id="IPR002109">
    <property type="entry name" value="Glutaredoxin"/>
</dbReference>
<dbReference type="CDD" id="cd03031">
    <property type="entry name" value="GRX_GRX_like"/>
    <property type="match status" value="1"/>
</dbReference>
<dbReference type="Pfam" id="PF00462">
    <property type="entry name" value="Glutaredoxin"/>
    <property type="match status" value="1"/>
</dbReference>
<dbReference type="SUPFAM" id="SSF52833">
    <property type="entry name" value="Thioredoxin-like"/>
    <property type="match status" value="1"/>
</dbReference>
<dbReference type="EMBL" id="JABFUD020000020">
    <property type="protein sequence ID" value="KAI5064476.1"/>
    <property type="molecule type" value="Genomic_DNA"/>
</dbReference>
<accession>A0A9D4UAK5</accession>
<name>A0A9D4UAK5_ADICA</name>
<dbReference type="Proteomes" id="UP000886520">
    <property type="component" value="Chromosome 20"/>
</dbReference>
<evidence type="ECO:0000256" key="1">
    <source>
        <dbReference type="SAM" id="MobiDB-lite"/>
    </source>
</evidence>
<feature type="region of interest" description="Disordered" evidence="1">
    <location>
        <begin position="195"/>
        <end position="263"/>
    </location>
</feature>
<gene>
    <name evidence="3" type="ORF">GOP47_0021146</name>
</gene>
<evidence type="ECO:0000259" key="2">
    <source>
        <dbReference type="Pfam" id="PF00462"/>
    </source>
</evidence>
<reference evidence="3" key="1">
    <citation type="submission" date="2021-01" db="EMBL/GenBank/DDBJ databases">
        <title>Adiantum capillus-veneris genome.</title>
        <authorList>
            <person name="Fang Y."/>
            <person name="Liao Q."/>
        </authorList>
    </citation>
    <scope>NUCLEOTIDE SEQUENCE</scope>
    <source>
        <strain evidence="3">H3</strain>
        <tissue evidence="3">Leaf</tissue>
    </source>
</reference>
<comment type="caution">
    <text evidence="3">The sequence shown here is derived from an EMBL/GenBank/DDBJ whole genome shotgun (WGS) entry which is preliminary data.</text>
</comment>
<feature type="region of interest" description="Disordered" evidence="1">
    <location>
        <begin position="137"/>
        <end position="156"/>
    </location>
</feature>
<feature type="compositionally biased region" description="Polar residues" evidence="1">
    <location>
        <begin position="144"/>
        <end position="156"/>
    </location>
</feature>
<dbReference type="PANTHER" id="PTHR45669:SF22">
    <property type="entry name" value="GLUTAREDOXIN DOMAIN-CONTAINING CYSTEINE-RICH PROTEIN CG12206-RELATED"/>
    <property type="match status" value="1"/>
</dbReference>
<keyword evidence="4" id="KW-1185">Reference proteome</keyword>
<dbReference type="Gene3D" id="3.40.30.10">
    <property type="entry name" value="Glutaredoxin"/>
    <property type="match status" value="1"/>
</dbReference>
<dbReference type="PANTHER" id="PTHR45669">
    <property type="entry name" value="GLUTAREDOXIN DOMAIN-CONTAINING CYSTEINE-RICH PROTEIN CG12206-RELATED"/>
    <property type="match status" value="1"/>
</dbReference>
<dbReference type="InterPro" id="IPR036249">
    <property type="entry name" value="Thioredoxin-like_sf"/>
</dbReference>
<proteinExistence type="predicted"/>
<evidence type="ECO:0000313" key="3">
    <source>
        <dbReference type="EMBL" id="KAI5064476.1"/>
    </source>
</evidence>
<dbReference type="OrthoDB" id="423313at2759"/>
<evidence type="ECO:0000313" key="4">
    <source>
        <dbReference type="Proteomes" id="UP000886520"/>
    </source>
</evidence>
<sequence>MLMCTTWIELNANVDGLNNLSLKLVSRSRTQSERTESLPMGCTASRPELDELPQQLQDWPHGHGRGISMATAHAQNTGLMNDFNIVPLSSSSYGINMQPGELAAENGQIKLSGYDGSIPGQEEKDSMTHMLQLLESLDMGNGEPGSTQSKQSDQVSSILEDLKPGLERHFSQALGKPFNGATSPALQPLAGKENARPIVVPSPPRESVNSPMVQKGSASPGASVKPTKSKSSFASRFLKRSSSSLGSQKRNGSRGKAGDGDDLSAHVHLQSAKGPDGSLLFDSDFLASYESALKELTPDDWNALKDGAGQRQHDDDDQIARKEDEEKVQLPIIKPLPVVKKCVDPLEKYDKVCPPGGENSVVLYTTSLRGIRKTFEDCNGLRSVLESFQVIVDERDVAMHQGFRNELREMMGNRPVPVPRLFIKGRYIGGAEDVLQLHEEEELAPLLEGLPRDRRGSTHPCDGCGGARFVPCLECSGSRKVVDPDNGKEVIRCPDCNENGLIQCPICS</sequence>
<dbReference type="AlphaFoldDB" id="A0A9D4UAK5"/>